<dbReference type="Pfam" id="PF17181">
    <property type="entry name" value="EPF"/>
    <property type="match status" value="1"/>
</dbReference>
<organism evidence="8">
    <name type="scientific">Opuntia streptacantha</name>
    <name type="common">Prickly pear cactus</name>
    <name type="synonym">Opuntia cardona</name>
    <dbReference type="NCBI Taxonomy" id="393608"/>
    <lineage>
        <taxon>Eukaryota</taxon>
        <taxon>Viridiplantae</taxon>
        <taxon>Streptophyta</taxon>
        <taxon>Embryophyta</taxon>
        <taxon>Tracheophyta</taxon>
        <taxon>Spermatophyta</taxon>
        <taxon>Magnoliopsida</taxon>
        <taxon>eudicotyledons</taxon>
        <taxon>Gunneridae</taxon>
        <taxon>Pentapetalae</taxon>
        <taxon>Caryophyllales</taxon>
        <taxon>Cactineae</taxon>
        <taxon>Cactaceae</taxon>
        <taxon>Opuntioideae</taxon>
        <taxon>Opuntia</taxon>
    </lineage>
</organism>
<evidence type="ECO:0000256" key="5">
    <source>
        <dbReference type="ARBA" id="ARBA00022729"/>
    </source>
</evidence>
<evidence type="ECO:0000256" key="1">
    <source>
        <dbReference type="ARBA" id="ARBA00004613"/>
    </source>
</evidence>
<keyword evidence="4 7" id="KW-0964">Secreted</keyword>
<dbReference type="EMBL" id="GISG01114881">
    <property type="protein sequence ID" value="MBA4639721.1"/>
    <property type="molecule type" value="Transcribed_RNA"/>
</dbReference>
<comment type="function">
    <text evidence="7">Controls stomatal patterning.</text>
</comment>
<keyword evidence="5 7" id="KW-0732">Signal</keyword>
<dbReference type="InterPro" id="IPR039455">
    <property type="entry name" value="EPFL"/>
</dbReference>
<dbReference type="PANTHER" id="PTHR33109:SF102">
    <property type="entry name" value="EPIDERMAL PATTERNING FACTOR-LIKE PROTEIN 1"/>
    <property type="match status" value="1"/>
</dbReference>
<comment type="subcellular location">
    <subcellularLocation>
        <location evidence="1 7">Secreted</location>
    </subcellularLocation>
</comment>
<accession>A0A7C9DCQ8</accession>
<sequence length="123" mass="13777">MAFNSSPFFLYLLPMIALLCFPLFSSPVFSISIHDHSPDPPRGLLFEDKTRLGSTPPSCYNKCNQCHPCTAVQVPSLSTVHRVQPPAGAAISESDSFYGDNSRYSNYKPLGWKCRCKDHFYNP</sequence>
<dbReference type="AlphaFoldDB" id="A0A7C9DCQ8"/>
<dbReference type="GO" id="GO:0010052">
    <property type="term" value="P:guard cell differentiation"/>
    <property type="evidence" value="ECO:0007669"/>
    <property type="project" value="UniProtKB-UniRule"/>
</dbReference>
<dbReference type="GO" id="GO:0005576">
    <property type="term" value="C:extracellular region"/>
    <property type="evidence" value="ECO:0007669"/>
    <property type="project" value="UniProtKB-SubCell"/>
</dbReference>
<comment type="similarity">
    <text evidence="2 7">Belongs to the plant cysteine rich small secretory peptide family. Epidermal patterning factor subfamily.</text>
</comment>
<dbReference type="PANTHER" id="PTHR33109">
    <property type="entry name" value="EPIDERMAL PATTERNING FACTOR-LIKE PROTEIN 4"/>
    <property type="match status" value="1"/>
</dbReference>
<protein>
    <recommendedName>
        <fullName evidence="7">Epidermal patterning factor-like protein</fullName>
    </recommendedName>
</protein>
<name>A0A7C9DCQ8_OPUST</name>
<keyword evidence="3 7" id="KW-0217">Developmental protein</keyword>
<evidence type="ECO:0000256" key="2">
    <source>
        <dbReference type="ARBA" id="ARBA00008127"/>
    </source>
</evidence>
<evidence type="ECO:0000256" key="6">
    <source>
        <dbReference type="ARBA" id="ARBA00023157"/>
    </source>
</evidence>
<evidence type="ECO:0000313" key="8">
    <source>
        <dbReference type="EMBL" id="MBA4639721.1"/>
    </source>
</evidence>
<keyword evidence="6" id="KW-1015">Disulfide bond</keyword>
<reference evidence="8" key="1">
    <citation type="journal article" date="2013" name="J. Plant Res.">
        <title>Effect of fungi and light on seed germination of three Opuntia species from semiarid lands of central Mexico.</title>
        <authorList>
            <person name="Delgado-Sanchez P."/>
            <person name="Jimenez-Bremont J.F."/>
            <person name="Guerrero-Gonzalez Mde L."/>
            <person name="Flores J."/>
        </authorList>
    </citation>
    <scope>NUCLEOTIDE SEQUENCE</scope>
    <source>
        <tissue evidence="8">Cladode</tissue>
    </source>
</reference>
<proteinExistence type="inferred from homology"/>
<evidence type="ECO:0000256" key="7">
    <source>
        <dbReference type="RuleBase" id="RU367102"/>
    </source>
</evidence>
<reference evidence="8" key="2">
    <citation type="submission" date="2020-07" db="EMBL/GenBank/DDBJ databases">
        <authorList>
            <person name="Vera ALvarez R."/>
            <person name="Arias-Moreno D.M."/>
            <person name="Jimenez-Jacinto V."/>
            <person name="Jimenez-Bremont J.F."/>
            <person name="Swaminathan K."/>
            <person name="Moose S.P."/>
            <person name="Guerrero-Gonzalez M.L."/>
            <person name="Marino-Ramirez L."/>
            <person name="Landsman D."/>
            <person name="Rodriguez-Kessler M."/>
            <person name="Delgado-Sanchez P."/>
        </authorList>
    </citation>
    <scope>NUCLEOTIDE SEQUENCE</scope>
    <source>
        <tissue evidence="8">Cladode</tissue>
    </source>
</reference>
<evidence type="ECO:0000256" key="4">
    <source>
        <dbReference type="ARBA" id="ARBA00022525"/>
    </source>
</evidence>
<feature type="chain" id="PRO_5028524408" description="Epidermal patterning factor-like protein" evidence="7">
    <location>
        <begin position="31"/>
        <end position="123"/>
    </location>
</feature>
<evidence type="ECO:0000256" key="3">
    <source>
        <dbReference type="ARBA" id="ARBA00022473"/>
    </source>
</evidence>
<feature type="signal peptide" evidence="7">
    <location>
        <begin position="1"/>
        <end position="30"/>
    </location>
</feature>